<dbReference type="InterPro" id="IPR050315">
    <property type="entry name" value="FAD-oxidoreductase_2"/>
</dbReference>
<keyword evidence="6" id="KW-1185">Reference proteome</keyword>
<sequence>MTTSPYSLSSPLTQPQPVIVVGSGLAGLSAATQLISHQVPVIMLDRAEKPGGNSIKASSGINGAPTRFQPGDADDSRELFLADTVKSAGDVFANSPAEEHRRRESLMATVTASSAEAVYWLTDEKGVDLSTVSAAWDFDRQCAFGFFEGEFAVSAAVGGESYEGVARGG</sequence>
<evidence type="ECO:0000256" key="3">
    <source>
        <dbReference type="SAM" id="MobiDB-lite"/>
    </source>
</evidence>
<evidence type="ECO:0000259" key="4">
    <source>
        <dbReference type="Pfam" id="PF00890"/>
    </source>
</evidence>
<dbReference type="Proteomes" id="UP000037505">
    <property type="component" value="Unassembled WGS sequence"/>
</dbReference>
<dbReference type="InterPro" id="IPR003953">
    <property type="entry name" value="FAD-dep_OxRdtase_2_FAD-bd"/>
</dbReference>
<dbReference type="InterPro" id="IPR036188">
    <property type="entry name" value="FAD/NAD-bd_sf"/>
</dbReference>
<evidence type="ECO:0000256" key="1">
    <source>
        <dbReference type="ARBA" id="ARBA00022630"/>
    </source>
</evidence>
<keyword evidence="2" id="KW-0560">Oxidoreductase</keyword>
<dbReference type="SUPFAM" id="SSF51905">
    <property type="entry name" value="FAD/NAD(P)-binding domain"/>
    <property type="match status" value="1"/>
</dbReference>
<reference evidence="5 6" key="1">
    <citation type="submission" date="2014-06" db="EMBL/GenBank/DDBJ databases">
        <title>The Genome of the Aflatoxigenic Filamentous Fungus Aspergillus nomius.</title>
        <authorList>
            <person name="Moore M.G."/>
            <person name="Shannon B.M."/>
            <person name="Brian M.M."/>
        </authorList>
    </citation>
    <scope>NUCLEOTIDE SEQUENCE [LARGE SCALE GENOMIC DNA]</scope>
    <source>
        <strain evidence="5 6">NRRL 13137</strain>
    </source>
</reference>
<dbReference type="PANTHER" id="PTHR43400:SF12">
    <property type="entry name" value="FUMARATE REDUCTASE"/>
    <property type="match status" value="1"/>
</dbReference>
<gene>
    <name evidence="5" type="ORF">ANOM_010286</name>
</gene>
<accession>A0A0L1IRI7</accession>
<keyword evidence="1" id="KW-0285">Flavoprotein</keyword>
<dbReference type="AlphaFoldDB" id="A0A0L1IRI7"/>
<dbReference type="PANTHER" id="PTHR43400">
    <property type="entry name" value="FUMARATE REDUCTASE"/>
    <property type="match status" value="1"/>
</dbReference>
<evidence type="ECO:0000256" key="2">
    <source>
        <dbReference type="ARBA" id="ARBA00023002"/>
    </source>
</evidence>
<dbReference type="Gene3D" id="3.50.50.60">
    <property type="entry name" value="FAD/NAD(P)-binding domain"/>
    <property type="match status" value="1"/>
</dbReference>
<dbReference type="EMBL" id="JNOM01000391">
    <property type="protein sequence ID" value="KNG81975.1"/>
    <property type="molecule type" value="Genomic_DNA"/>
</dbReference>
<evidence type="ECO:0000313" key="5">
    <source>
        <dbReference type="EMBL" id="KNG81975.1"/>
    </source>
</evidence>
<protein>
    <submittedName>
        <fullName evidence="5">Putative FAD dependent oxidoreductase</fullName>
    </submittedName>
</protein>
<evidence type="ECO:0000313" key="6">
    <source>
        <dbReference type="Proteomes" id="UP000037505"/>
    </source>
</evidence>
<name>A0A0L1IRI7_ASPN3</name>
<proteinExistence type="predicted"/>
<dbReference type="Pfam" id="PF00890">
    <property type="entry name" value="FAD_binding_2"/>
    <property type="match status" value="1"/>
</dbReference>
<dbReference type="GO" id="GO:0016491">
    <property type="term" value="F:oxidoreductase activity"/>
    <property type="evidence" value="ECO:0007669"/>
    <property type="project" value="UniProtKB-KW"/>
</dbReference>
<dbReference type="GeneID" id="26812090"/>
<comment type="caution">
    <text evidence="5">The sequence shown here is derived from an EMBL/GenBank/DDBJ whole genome shotgun (WGS) entry which is preliminary data.</text>
</comment>
<organism evidence="5 6">
    <name type="scientific">Aspergillus nomiae NRRL (strain ATCC 15546 / NRRL 13137 / CBS 260.88 / M93)</name>
    <dbReference type="NCBI Taxonomy" id="1509407"/>
    <lineage>
        <taxon>Eukaryota</taxon>
        <taxon>Fungi</taxon>
        <taxon>Dikarya</taxon>
        <taxon>Ascomycota</taxon>
        <taxon>Pezizomycotina</taxon>
        <taxon>Eurotiomycetes</taxon>
        <taxon>Eurotiomycetidae</taxon>
        <taxon>Eurotiales</taxon>
        <taxon>Aspergillaceae</taxon>
        <taxon>Aspergillus</taxon>
        <taxon>Aspergillus subgen. Circumdati</taxon>
    </lineage>
</organism>
<feature type="region of interest" description="Disordered" evidence="3">
    <location>
        <begin position="52"/>
        <end position="73"/>
    </location>
</feature>
<dbReference type="STRING" id="1509407.A0A0L1IRI7"/>
<dbReference type="RefSeq" id="XP_015402898.1">
    <property type="nucleotide sequence ID" value="XM_015555542.1"/>
</dbReference>
<feature type="domain" description="FAD-dependent oxidoreductase 2 FAD-binding" evidence="4">
    <location>
        <begin position="18"/>
        <end position="131"/>
    </location>
</feature>